<dbReference type="InterPro" id="IPR036764">
    <property type="entry name" value="Peptidase_Prp_sf"/>
</dbReference>
<protein>
    <recommendedName>
        <fullName evidence="6">Ribosomal processing cysteine protease Prp</fullName>
    </recommendedName>
</protein>
<evidence type="ECO:0000313" key="8">
    <source>
        <dbReference type="Proteomes" id="UP000433181"/>
    </source>
</evidence>
<dbReference type="PANTHER" id="PTHR39178">
    <property type="entry name" value="HYPOTHETICAL RIBOSOME-ASSOCIATED PROTEIN"/>
    <property type="match status" value="1"/>
</dbReference>
<keyword evidence="8" id="KW-1185">Reference proteome</keyword>
<comment type="caution">
    <text evidence="7">The sequence shown here is derived from an EMBL/GenBank/DDBJ whole genome shotgun (WGS) entry which is preliminary data.</text>
</comment>
<evidence type="ECO:0000256" key="1">
    <source>
        <dbReference type="ARBA" id="ARBA00022517"/>
    </source>
</evidence>
<dbReference type="SUPFAM" id="SSF118010">
    <property type="entry name" value="TM1457-like"/>
    <property type="match status" value="1"/>
</dbReference>
<gene>
    <name evidence="7" type="ORF">FYJ84_01840</name>
</gene>
<dbReference type="GO" id="GO:0042254">
    <property type="term" value="P:ribosome biogenesis"/>
    <property type="evidence" value="ECO:0007669"/>
    <property type="project" value="UniProtKB-KW"/>
</dbReference>
<dbReference type="Proteomes" id="UP000433181">
    <property type="component" value="Unassembled WGS sequence"/>
</dbReference>
<dbReference type="GO" id="GO:0006508">
    <property type="term" value="P:proteolysis"/>
    <property type="evidence" value="ECO:0007669"/>
    <property type="project" value="UniProtKB-KW"/>
</dbReference>
<dbReference type="PANTHER" id="PTHR39178:SF1">
    <property type="entry name" value="RIBOSOMAL-PROCESSING CYSTEINE PROTEASE PRP"/>
    <property type="match status" value="1"/>
</dbReference>
<sequence>MIEIKVYRNSQGRISGYDVRGHHGEYGSDIVCAGISSLAQTALKGVGQHLHREVDYRVASGDLHARLKGVPDELTDAILETMLIGFYDIQEYDPDEISISVVQEV</sequence>
<dbReference type="GO" id="GO:0008234">
    <property type="term" value="F:cysteine-type peptidase activity"/>
    <property type="evidence" value="ECO:0007669"/>
    <property type="project" value="UniProtKB-KW"/>
</dbReference>
<accession>A0A6I2UDJ5</accession>
<keyword evidence="2 7" id="KW-0645">Protease</keyword>
<keyword evidence="3" id="KW-0378">Hydrolase</keyword>
<organism evidence="7 8">
    <name type="scientific">Anaerovibrio slackiae</name>
    <dbReference type="NCBI Taxonomy" id="2652309"/>
    <lineage>
        <taxon>Bacteria</taxon>
        <taxon>Bacillati</taxon>
        <taxon>Bacillota</taxon>
        <taxon>Negativicutes</taxon>
        <taxon>Selenomonadales</taxon>
        <taxon>Selenomonadaceae</taxon>
        <taxon>Anaerovibrio</taxon>
    </lineage>
</organism>
<dbReference type="EMBL" id="VUNR01000002">
    <property type="protein sequence ID" value="MSU07734.1"/>
    <property type="molecule type" value="Genomic_DNA"/>
</dbReference>
<evidence type="ECO:0000256" key="5">
    <source>
        <dbReference type="ARBA" id="ARBA00044503"/>
    </source>
</evidence>
<keyword evidence="4" id="KW-0788">Thiol protease</keyword>
<keyword evidence="1" id="KW-0690">Ribosome biogenesis</keyword>
<dbReference type="GeneID" id="96777647"/>
<reference evidence="7 8" key="1">
    <citation type="submission" date="2019-08" db="EMBL/GenBank/DDBJ databases">
        <title>In-depth cultivation of the pig gut microbiome towards novel bacterial diversity and tailored functional studies.</title>
        <authorList>
            <person name="Wylensek D."/>
            <person name="Hitch T.C.A."/>
            <person name="Clavel T."/>
        </authorList>
    </citation>
    <scope>NUCLEOTIDE SEQUENCE [LARGE SCALE GENOMIC DNA]</scope>
    <source>
        <strain evidence="7 8">WCA-693-APC-5D-A</strain>
    </source>
</reference>
<dbReference type="Pfam" id="PF04327">
    <property type="entry name" value="Peptidase_Prp"/>
    <property type="match status" value="1"/>
</dbReference>
<evidence type="ECO:0000256" key="2">
    <source>
        <dbReference type="ARBA" id="ARBA00022670"/>
    </source>
</evidence>
<evidence type="ECO:0000256" key="3">
    <source>
        <dbReference type="ARBA" id="ARBA00022801"/>
    </source>
</evidence>
<dbReference type="Gene3D" id="3.30.70.1490">
    <property type="entry name" value="Cysteine protease Prp"/>
    <property type="match status" value="1"/>
</dbReference>
<evidence type="ECO:0000313" key="7">
    <source>
        <dbReference type="EMBL" id="MSU07734.1"/>
    </source>
</evidence>
<evidence type="ECO:0000256" key="6">
    <source>
        <dbReference type="ARBA" id="ARBA00044538"/>
    </source>
</evidence>
<dbReference type="RefSeq" id="WP_154405550.1">
    <property type="nucleotide sequence ID" value="NZ_JAQXJM010000087.1"/>
</dbReference>
<comment type="similarity">
    <text evidence="5">Belongs to the Prp family.</text>
</comment>
<evidence type="ECO:0000256" key="4">
    <source>
        <dbReference type="ARBA" id="ARBA00022807"/>
    </source>
</evidence>
<dbReference type="AlphaFoldDB" id="A0A6I2UDJ5"/>
<name>A0A6I2UDJ5_9FIRM</name>
<dbReference type="InterPro" id="IPR007422">
    <property type="entry name" value="Peptidase_Prp"/>
</dbReference>
<dbReference type="CDD" id="cd16332">
    <property type="entry name" value="Prp-like"/>
    <property type="match status" value="1"/>
</dbReference>
<proteinExistence type="inferred from homology"/>